<organism evidence="2 3">
    <name type="scientific">Thelonectria olida</name>
    <dbReference type="NCBI Taxonomy" id="1576542"/>
    <lineage>
        <taxon>Eukaryota</taxon>
        <taxon>Fungi</taxon>
        <taxon>Dikarya</taxon>
        <taxon>Ascomycota</taxon>
        <taxon>Pezizomycotina</taxon>
        <taxon>Sordariomycetes</taxon>
        <taxon>Hypocreomycetidae</taxon>
        <taxon>Hypocreales</taxon>
        <taxon>Nectriaceae</taxon>
        <taxon>Thelonectria</taxon>
    </lineage>
</organism>
<dbReference type="AlphaFoldDB" id="A0A9P8VWP0"/>
<dbReference type="EMBL" id="JAGPYM010000033">
    <property type="protein sequence ID" value="KAH6876709.1"/>
    <property type="molecule type" value="Genomic_DNA"/>
</dbReference>
<gene>
    <name evidence="2" type="ORF">B0T10DRAFT_465043</name>
</gene>
<evidence type="ECO:0000313" key="2">
    <source>
        <dbReference type="EMBL" id="KAH6876709.1"/>
    </source>
</evidence>
<protein>
    <submittedName>
        <fullName evidence="2">Uncharacterized protein</fullName>
    </submittedName>
</protein>
<proteinExistence type="predicted"/>
<reference evidence="2 3" key="1">
    <citation type="journal article" date="2021" name="Nat. Commun.">
        <title>Genetic determinants of endophytism in the Arabidopsis root mycobiome.</title>
        <authorList>
            <person name="Mesny F."/>
            <person name="Miyauchi S."/>
            <person name="Thiergart T."/>
            <person name="Pickel B."/>
            <person name="Atanasova L."/>
            <person name="Karlsson M."/>
            <person name="Huettel B."/>
            <person name="Barry K.W."/>
            <person name="Haridas S."/>
            <person name="Chen C."/>
            <person name="Bauer D."/>
            <person name="Andreopoulos W."/>
            <person name="Pangilinan J."/>
            <person name="LaButti K."/>
            <person name="Riley R."/>
            <person name="Lipzen A."/>
            <person name="Clum A."/>
            <person name="Drula E."/>
            <person name="Henrissat B."/>
            <person name="Kohler A."/>
            <person name="Grigoriev I.V."/>
            <person name="Martin F.M."/>
            <person name="Hacquard S."/>
        </authorList>
    </citation>
    <scope>NUCLEOTIDE SEQUENCE [LARGE SCALE GENOMIC DNA]</scope>
    <source>
        <strain evidence="2 3">MPI-CAGE-CH-0241</strain>
    </source>
</reference>
<feature type="compositionally biased region" description="Low complexity" evidence="1">
    <location>
        <begin position="87"/>
        <end position="98"/>
    </location>
</feature>
<comment type="caution">
    <text evidence="2">The sequence shown here is derived from an EMBL/GenBank/DDBJ whole genome shotgun (WGS) entry which is preliminary data.</text>
</comment>
<sequence>MPGDCCCVTLIDVDCDECEARATSLIAIASVEDYGSPDELAEDEPSGTRFRRPAAPSPEPGAHDPNEGAEGFGSNASEPTIMVSPVSSPILGDSPSSSERSWGKQPEAVPSQKQYAGSTTNTSNNTDSAISDYGGGHIASTQDLHHHRQSPTDKYGSQAEWDSEISLNREGSELPTEMNSPTSHKDFLSLLRPEPPQNRRRWMARKGSSS</sequence>
<feature type="compositionally biased region" description="Acidic residues" evidence="1">
    <location>
        <begin position="35"/>
        <end position="45"/>
    </location>
</feature>
<feature type="region of interest" description="Disordered" evidence="1">
    <location>
        <begin position="31"/>
        <end position="210"/>
    </location>
</feature>
<name>A0A9P8VWP0_9HYPO</name>
<keyword evidence="3" id="KW-1185">Reference proteome</keyword>
<dbReference type="Proteomes" id="UP000777438">
    <property type="component" value="Unassembled WGS sequence"/>
</dbReference>
<evidence type="ECO:0000256" key="1">
    <source>
        <dbReference type="SAM" id="MobiDB-lite"/>
    </source>
</evidence>
<feature type="compositionally biased region" description="Low complexity" evidence="1">
    <location>
        <begin position="118"/>
        <end position="128"/>
    </location>
</feature>
<accession>A0A9P8VWP0</accession>
<evidence type="ECO:0000313" key="3">
    <source>
        <dbReference type="Proteomes" id="UP000777438"/>
    </source>
</evidence>